<dbReference type="KEGG" id="apre:CNX65_12620"/>
<gene>
    <name evidence="1" type="ORF">CNX65_12620</name>
</gene>
<reference evidence="1" key="1">
    <citation type="submission" date="2017-09" db="EMBL/GenBank/DDBJ databases">
        <title>Complete Genome Sequence of ansamitocin-producing Bacterium Actinosynnema pretiosum X47.</title>
        <authorList>
            <person name="Cao G."/>
            <person name="Zong G."/>
            <person name="Zhong C."/>
            <person name="Fu J."/>
        </authorList>
    </citation>
    <scope>NUCLEOTIDE SEQUENCE [LARGE SCALE GENOMIC DNA]</scope>
    <source>
        <strain evidence="1">X47</strain>
    </source>
</reference>
<organism evidence="1 2">
    <name type="scientific">Actinosynnema pretiosum</name>
    <dbReference type="NCBI Taxonomy" id="42197"/>
    <lineage>
        <taxon>Bacteria</taxon>
        <taxon>Bacillati</taxon>
        <taxon>Actinomycetota</taxon>
        <taxon>Actinomycetes</taxon>
        <taxon>Pseudonocardiales</taxon>
        <taxon>Pseudonocardiaceae</taxon>
        <taxon>Actinosynnema</taxon>
    </lineage>
</organism>
<evidence type="ECO:0000313" key="2">
    <source>
        <dbReference type="Proteomes" id="UP000218505"/>
    </source>
</evidence>
<sequence length="136" mass="14704">MHLVELDECAEPADQRSVPAFEFHRNDRSALLTTLDAPFAVALAADGTEVELAREVKRLFPRCHVVVGGEAEQALVDAPWVDVLVHGHTARRVPAVLRALARGCGLGEVPGISFWADTGWERTVVTTVMPTPRVGG</sequence>
<dbReference type="EMBL" id="CP023445">
    <property type="protein sequence ID" value="ATE54032.1"/>
    <property type="molecule type" value="Genomic_DNA"/>
</dbReference>
<dbReference type="Proteomes" id="UP000218505">
    <property type="component" value="Chromosome"/>
</dbReference>
<dbReference type="AlphaFoldDB" id="A0A290Z4X2"/>
<proteinExistence type="predicted"/>
<protein>
    <submittedName>
        <fullName evidence="1">Uncharacterized protein</fullName>
    </submittedName>
</protein>
<keyword evidence="2" id="KW-1185">Reference proteome</keyword>
<accession>A0A290Z4X2</accession>
<name>A0A290Z4X2_9PSEU</name>
<evidence type="ECO:0000313" key="1">
    <source>
        <dbReference type="EMBL" id="ATE54032.1"/>
    </source>
</evidence>